<dbReference type="Proteomes" id="UP001501752">
    <property type="component" value="Unassembled WGS sequence"/>
</dbReference>
<name>A0ABP9DE81_9ACTN</name>
<reference evidence="2" key="1">
    <citation type="journal article" date="2019" name="Int. J. Syst. Evol. Microbiol.">
        <title>The Global Catalogue of Microorganisms (GCM) 10K type strain sequencing project: providing services to taxonomists for standard genome sequencing and annotation.</title>
        <authorList>
            <consortium name="The Broad Institute Genomics Platform"/>
            <consortium name="The Broad Institute Genome Sequencing Center for Infectious Disease"/>
            <person name="Wu L."/>
            <person name="Ma J."/>
        </authorList>
    </citation>
    <scope>NUCLEOTIDE SEQUENCE [LARGE SCALE GENOMIC DNA]</scope>
    <source>
        <strain evidence="2">JCM 13006</strain>
    </source>
</reference>
<proteinExistence type="predicted"/>
<protein>
    <submittedName>
        <fullName evidence="1">Uncharacterized protein</fullName>
    </submittedName>
</protein>
<evidence type="ECO:0000313" key="2">
    <source>
        <dbReference type="Proteomes" id="UP001501752"/>
    </source>
</evidence>
<gene>
    <name evidence="1" type="ORF">GCM10023235_12590</name>
</gene>
<sequence length="54" mass="5722">MPRHPLPPQPDRAEEGPVVAEIVAHSVSDVRSRPNVPAAELAVSSGPDGWDAEQ</sequence>
<accession>A0ABP9DE81</accession>
<organism evidence="1 2">
    <name type="scientific">Kitasatospora terrestris</name>
    <dbReference type="NCBI Taxonomy" id="258051"/>
    <lineage>
        <taxon>Bacteria</taxon>
        <taxon>Bacillati</taxon>
        <taxon>Actinomycetota</taxon>
        <taxon>Actinomycetes</taxon>
        <taxon>Kitasatosporales</taxon>
        <taxon>Streptomycetaceae</taxon>
        <taxon>Kitasatospora</taxon>
    </lineage>
</organism>
<evidence type="ECO:0000313" key="1">
    <source>
        <dbReference type="EMBL" id="GAA4838812.1"/>
    </source>
</evidence>
<dbReference type="EMBL" id="BAABIS010000001">
    <property type="protein sequence ID" value="GAA4838812.1"/>
    <property type="molecule type" value="Genomic_DNA"/>
</dbReference>
<comment type="caution">
    <text evidence="1">The sequence shown here is derived from an EMBL/GenBank/DDBJ whole genome shotgun (WGS) entry which is preliminary data.</text>
</comment>
<keyword evidence="2" id="KW-1185">Reference proteome</keyword>
<dbReference type="RefSeq" id="WP_345695750.1">
    <property type="nucleotide sequence ID" value="NZ_BAABIS010000001.1"/>
</dbReference>